<accession>A0A0E9VAR5</accession>
<protein>
    <submittedName>
        <fullName evidence="1">Uncharacterized protein</fullName>
    </submittedName>
</protein>
<dbReference type="AlphaFoldDB" id="A0A0E9VAR5"/>
<organism evidence="1">
    <name type="scientific">Anguilla anguilla</name>
    <name type="common">European freshwater eel</name>
    <name type="synonym">Muraena anguilla</name>
    <dbReference type="NCBI Taxonomy" id="7936"/>
    <lineage>
        <taxon>Eukaryota</taxon>
        <taxon>Metazoa</taxon>
        <taxon>Chordata</taxon>
        <taxon>Craniata</taxon>
        <taxon>Vertebrata</taxon>
        <taxon>Euteleostomi</taxon>
        <taxon>Actinopterygii</taxon>
        <taxon>Neopterygii</taxon>
        <taxon>Teleostei</taxon>
        <taxon>Anguilliformes</taxon>
        <taxon>Anguillidae</taxon>
        <taxon>Anguilla</taxon>
    </lineage>
</organism>
<name>A0A0E9VAR5_ANGAN</name>
<sequence>MLHVFSCTNDNHEGMLLVRLSGTCLECFSVTLTEHFGRPYVLRLFGDCCHHSADAGLQAPNNQTVINAF</sequence>
<reference evidence="1" key="2">
    <citation type="journal article" date="2015" name="Fish Shellfish Immunol.">
        <title>Early steps in the European eel (Anguilla anguilla)-Vibrio vulnificus interaction in the gills: Role of the RtxA13 toxin.</title>
        <authorList>
            <person name="Callol A."/>
            <person name="Pajuelo D."/>
            <person name="Ebbesson L."/>
            <person name="Teles M."/>
            <person name="MacKenzie S."/>
            <person name="Amaro C."/>
        </authorList>
    </citation>
    <scope>NUCLEOTIDE SEQUENCE</scope>
</reference>
<proteinExistence type="predicted"/>
<evidence type="ECO:0000313" key="1">
    <source>
        <dbReference type="EMBL" id="JAH75126.1"/>
    </source>
</evidence>
<dbReference type="EMBL" id="GBXM01033451">
    <property type="protein sequence ID" value="JAH75126.1"/>
    <property type="molecule type" value="Transcribed_RNA"/>
</dbReference>
<reference evidence="1" key="1">
    <citation type="submission" date="2014-11" db="EMBL/GenBank/DDBJ databases">
        <authorList>
            <person name="Amaro Gonzalez C."/>
        </authorList>
    </citation>
    <scope>NUCLEOTIDE SEQUENCE</scope>
</reference>